<dbReference type="InterPro" id="IPR018356">
    <property type="entry name" value="Tscrpt_reg_HTH_DeoR_CS"/>
</dbReference>
<dbReference type="InterPro" id="IPR036390">
    <property type="entry name" value="WH_DNA-bd_sf"/>
</dbReference>
<evidence type="ECO:0000256" key="1">
    <source>
        <dbReference type="ARBA" id="ARBA00023015"/>
    </source>
</evidence>
<evidence type="ECO:0000256" key="2">
    <source>
        <dbReference type="ARBA" id="ARBA00023125"/>
    </source>
</evidence>
<dbReference type="PIRSF" id="PIRSF016838">
    <property type="entry name" value="PafC"/>
    <property type="match status" value="1"/>
</dbReference>
<dbReference type="InterPro" id="IPR057727">
    <property type="entry name" value="WCX_dom"/>
</dbReference>
<dbReference type="PANTHER" id="PTHR34580">
    <property type="match status" value="1"/>
</dbReference>
<evidence type="ECO:0000313" key="5">
    <source>
        <dbReference type="EMBL" id="PMS22280.1"/>
    </source>
</evidence>
<evidence type="ECO:0000313" key="6">
    <source>
        <dbReference type="Proteomes" id="UP000235347"/>
    </source>
</evidence>
<keyword evidence="6" id="KW-1185">Reference proteome</keyword>
<dbReference type="Proteomes" id="UP000235347">
    <property type="component" value="Unassembled WGS sequence"/>
</dbReference>
<dbReference type="Gene3D" id="1.10.10.10">
    <property type="entry name" value="Winged helix-like DNA-binding domain superfamily/Winged helix DNA-binding domain"/>
    <property type="match status" value="1"/>
</dbReference>
<dbReference type="InterPro" id="IPR026881">
    <property type="entry name" value="WYL_dom"/>
</dbReference>
<name>A0A2N7VYQ9_9BURK</name>
<dbReference type="PROSITE" id="PS00894">
    <property type="entry name" value="HTH_DEOR_1"/>
    <property type="match status" value="1"/>
</dbReference>
<dbReference type="GO" id="GO:0003677">
    <property type="term" value="F:DNA binding"/>
    <property type="evidence" value="ECO:0007669"/>
    <property type="project" value="UniProtKB-KW"/>
</dbReference>
<dbReference type="Pfam" id="PF25583">
    <property type="entry name" value="WCX"/>
    <property type="match status" value="1"/>
</dbReference>
<keyword evidence="1" id="KW-0805">Transcription regulation</keyword>
<gene>
    <name evidence="5" type="ORF">C0Z19_17020</name>
</gene>
<evidence type="ECO:0000256" key="3">
    <source>
        <dbReference type="ARBA" id="ARBA00023163"/>
    </source>
</evidence>
<dbReference type="InterPro" id="IPR001034">
    <property type="entry name" value="DeoR_HTH"/>
</dbReference>
<dbReference type="InterPro" id="IPR013196">
    <property type="entry name" value="HTH_11"/>
</dbReference>
<feature type="domain" description="HTH deoR-type" evidence="4">
    <location>
        <begin position="2"/>
        <end position="57"/>
    </location>
</feature>
<dbReference type="SUPFAM" id="SSF46785">
    <property type="entry name" value="Winged helix' DNA-binding domain"/>
    <property type="match status" value="1"/>
</dbReference>
<proteinExistence type="predicted"/>
<dbReference type="InterPro" id="IPR028349">
    <property type="entry name" value="PafC-like"/>
</dbReference>
<dbReference type="AlphaFoldDB" id="A0A2N7VYQ9"/>
<dbReference type="EMBL" id="PNYB01000014">
    <property type="protein sequence ID" value="PMS22280.1"/>
    <property type="molecule type" value="Genomic_DNA"/>
</dbReference>
<dbReference type="PROSITE" id="PS51000">
    <property type="entry name" value="HTH_DEOR_2"/>
    <property type="match status" value="1"/>
</dbReference>
<accession>A0A2N7VYQ9</accession>
<dbReference type="PANTHER" id="PTHR34580:SF1">
    <property type="entry name" value="PROTEIN PAFC"/>
    <property type="match status" value="1"/>
</dbReference>
<dbReference type="Pfam" id="PF13280">
    <property type="entry name" value="WYL"/>
    <property type="match status" value="1"/>
</dbReference>
<keyword evidence="2 5" id="KW-0238">DNA-binding</keyword>
<protein>
    <submittedName>
        <fullName evidence="5">DNA-binding transcriptional regulator</fullName>
    </submittedName>
</protein>
<dbReference type="GO" id="GO:0003700">
    <property type="term" value="F:DNA-binding transcription factor activity"/>
    <property type="evidence" value="ECO:0007669"/>
    <property type="project" value="InterPro"/>
</dbReference>
<comment type="caution">
    <text evidence="5">The sequence shown here is derived from an EMBL/GenBank/DDBJ whole genome shotgun (WGS) entry which is preliminary data.</text>
</comment>
<evidence type="ECO:0000259" key="4">
    <source>
        <dbReference type="PROSITE" id="PS51000"/>
    </source>
</evidence>
<keyword evidence="3" id="KW-0804">Transcription</keyword>
<reference evidence="5 6" key="1">
    <citation type="submission" date="2018-01" db="EMBL/GenBank/DDBJ databases">
        <title>Whole genome analyses suggest that Burkholderia sensu lato contains two further novel genera in the rhizoxinica-symbiotica group Mycetohabitans gen. nov., and Trinickia gen. nov.: implications for the evolution of diazotrophy and nodulation in the Burkholderiaceae.</title>
        <authorList>
            <person name="Estrada-de los Santos P."/>
            <person name="Palmer M."/>
            <person name="Chavez-Ramirez B."/>
            <person name="Beukes C."/>
            <person name="Steenkamp E.T."/>
            <person name="Hirsch A.M."/>
            <person name="Manyaka P."/>
            <person name="Maluk M."/>
            <person name="Lafos M."/>
            <person name="Crook M."/>
            <person name="Gross E."/>
            <person name="Simon M.F."/>
            <person name="Bueno dos Reis Junior F."/>
            <person name="Poole P.S."/>
            <person name="Venter S.N."/>
            <person name="James E.K."/>
        </authorList>
    </citation>
    <scope>NUCLEOTIDE SEQUENCE [LARGE SCALE GENOMIC DNA]</scope>
    <source>
        <strain evidence="5 6">GP25-8</strain>
    </source>
</reference>
<dbReference type="Pfam" id="PF08279">
    <property type="entry name" value="HTH_11"/>
    <property type="match status" value="1"/>
</dbReference>
<dbReference type="RefSeq" id="WP_102611013.1">
    <property type="nucleotide sequence ID" value="NZ_CADIKD010000014.1"/>
</dbReference>
<dbReference type="PROSITE" id="PS52050">
    <property type="entry name" value="WYL"/>
    <property type="match status" value="1"/>
</dbReference>
<sequence>MRASRLLSIQMLLQTRGRMSARELAKELEVSVRTLHRDIDQLAAAGVPVVADRGREGGFKLLDGWKTTLTGLTAAESQAVFLSGLAIPAAQLGLKDEVESARLKLLAALPAGARDDAQRVSSRLHLDPVDWYRDAEPVPQLATIAEAVWREQQLAICYESWKTTAARIVEPLGLVLKAGIWYLVGVVKNEPRTFRISNIMAAEMLPETVRRPQKFDLATYWRASIERFERELYRSEATLLATPAGLKSLSYVSSAVARAVAASSRAPGEDGRSKVRIPIESIEHATGQLLRLAPEVEVIAPEPLRISIIERIGAIAKLYGLTSY</sequence>
<dbReference type="InterPro" id="IPR051534">
    <property type="entry name" value="CBASS_pafABC_assoc_protein"/>
</dbReference>
<organism evidence="5 6">
    <name type="scientific">Trinickia soli</name>
    <dbReference type="NCBI Taxonomy" id="380675"/>
    <lineage>
        <taxon>Bacteria</taxon>
        <taxon>Pseudomonadati</taxon>
        <taxon>Pseudomonadota</taxon>
        <taxon>Betaproteobacteria</taxon>
        <taxon>Burkholderiales</taxon>
        <taxon>Burkholderiaceae</taxon>
        <taxon>Trinickia</taxon>
    </lineage>
</organism>
<dbReference type="InterPro" id="IPR036388">
    <property type="entry name" value="WH-like_DNA-bd_sf"/>
</dbReference>